<evidence type="ECO:0000313" key="3">
    <source>
        <dbReference type="Proteomes" id="UP000720189"/>
    </source>
</evidence>
<dbReference type="InterPro" id="IPR011009">
    <property type="entry name" value="Kinase-like_dom_sf"/>
</dbReference>
<dbReference type="RefSeq" id="XP_046043822.1">
    <property type="nucleotide sequence ID" value="XM_046188656.1"/>
</dbReference>
<keyword evidence="3" id="KW-1185">Reference proteome</keyword>
<dbReference type="GO" id="GO:0005524">
    <property type="term" value="F:ATP binding"/>
    <property type="evidence" value="ECO:0007669"/>
    <property type="project" value="InterPro"/>
</dbReference>
<sequence>LMTIGDSIELEYAIAKDIISGVQDTAHLLTYHGTFLLPSAAYRHRRVLTFPLKDPNLQTYASFMSVTTRGSSAEQLLQAIKALHDDGVIHRGMLRLIYQYLRRPRKMSIPTSRPMWKNGQLVISLVEWTITLGYFGHAIKPGNSVKFKVQSPATYCAPEHVYNADPSFAPDMWSYMCIFAELYLGFSMFASAAHSATLDFTVRTSRSLPLSWKGSYKGDGRHDEPWYD</sequence>
<organism evidence="2 3">
    <name type="scientific">Fusarium redolens</name>
    <dbReference type="NCBI Taxonomy" id="48865"/>
    <lineage>
        <taxon>Eukaryota</taxon>
        <taxon>Fungi</taxon>
        <taxon>Dikarya</taxon>
        <taxon>Ascomycota</taxon>
        <taxon>Pezizomycotina</taxon>
        <taxon>Sordariomycetes</taxon>
        <taxon>Hypocreomycetidae</taxon>
        <taxon>Hypocreales</taxon>
        <taxon>Nectriaceae</taxon>
        <taxon>Fusarium</taxon>
        <taxon>Fusarium redolens species complex</taxon>
    </lineage>
</organism>
<reference evidence="2" key="1">
    <citation type="journal article" date="2021" name="Nat. Commun.">
        <title>Genetic determinants of endophytism in the Arabidopsis root mycobiome.</title>
        <authorList>
            <person name="Mesny F."/>
            <person name="Miyauchi S."/>
            <person name="Thiergart T."/>
            <person name="Pickel B."/>
            <person name="Atanasova L."/>
            <person name="Karlsson M."/>
            <person name="Huettel B."/>
            <person name="Barry K.W."/>
            <person name="Haridas S."/>
            <person name="Chen C."/>
            <person name="Bauer D."/>
            <person name="Andreopoulos W."/>
            <person name="Pangilinan J."/>
            <person name="LaButti K."/>
            <person name="Riley R."/>
            <person name="Lipzen A."/>
            <person name="Clum A."/>
            <person name="Drula E."/>
            <person name="Henrissat B."/>
            <person name="Kohler A."/>
            <person name="Grigoriev I.V."/>
            <person name="Martin F.M."/>
            <person name="Hacquard S."/>
        </authorList>
    </citation>
    <scope>NUCLEOTIDE SEQUENCE</scope>
    <source>
        <strain evidence="2">MPI-CAGE-AT-0023</strain>
    </source>
</reference>
<dbReference type="SUPFAM" id="SSF56112">
    <property type="entry name" value="Protein kinase-like (PK-like)"/>
    <property type="match status" value="1"/>
</dbReference>
<dbReference type="GeneID" id="70218610"/>
<gene>
    <name evidence="2" type="ORF">BKA55DRAFT_523642</name>
</gene>
<accession>A0A9P9G6L6</accession>
<evidence type="ECO:0000313" key="2">
    <source>
        <dbReference type="EMBL" id="KAH7232162.1"/>
    </source>
</evidence>
<name>A0A9P9G6L6_FUSRE</name>
<dbReference type="InterPro" id="IPR000719">
    <property type="entry name" value="Prot_kinase_dom"/>
</dbReference>
<proteinExistence type="predicted"/>
<protein>
    <recommendedName>
        <fullName evidence="1">Protein kinase domain-containing protein</fullName>
    </recommendedName>
</protein>
<dbReference type="GO" id="GO:0004672">
    <property type="term" value="F:protein kinase activity"/>
    <property type="evidence" value="ECO:0007669"/>
    <property type="project" value="InterPro"/>
</dbReference>
<feature type="domain" description="Protein kinase" evidence="1">
    <location>
        <begin position="1"/>
        <end position="228"/>
    </location>
</feature>
<comment type="caution">
    <text evidence="2">The sequence shown here is derived from an EMBL/GenBank/DDBJ whole genome shotgun (WGS) entry which is preliminary data.</text>
</comment>
<dbReference type="Gene3D" id="1.10.510.10">
    <property type="entry name" value="Transferase(Phosphotransferase) domain 1"/>
    <property type="match status" value="1"/>
</dbReference>
<dbReference type="EMBL" id="JAGMUX010000019">
    <property type="protein sequence ID" value="KAH7232162.1"/>
    <property type="molecule type" value="Genomic_DNA"/>
</dbReference>
<evidence type="ECO:0000259" key="1">
    <source>
        <dbReference type="PROSITE" id="PS50011"/>
    </source>
</evidence>
<dbReference type="Proteomes" id="UP000720189">
    <property type="component" value="Unassembled WGS sequence"/>
</dbReference>
<dbReference type="OrthoDB" id="5979581at2759"/>
<feature type="non-terminal residue" evidence="2">
    <location>
        <position position="228"/>
    </location>
</feature>
<dbReference type="AlphaFoldDB" id="A0A9P9G6L6"/>
<dbReference type="PROSITE" id="PS50011">
    <property type="entry name" value="PROTEIN_KINASE_DOM"/>
    <property type="match status" value="1"/>
</dbReference>